<protein>
    <submittedName>
        <fullName evidence="2">Uncharacterized protein</fullName>
    </submittedName>
</protein>
<sequence>MVTVGRRNWIAIAIIIGVLATFAGLALIARLALGPIFGRSDPPKDFPAPWPTQGGVAVRGEIPMPTGEMVAALPRATAGQVLCRALPAQRWPEILGGPVRTEVDLTGRCHVVTTTLDVTVDLNGATTPLVRSDPITISGRRGYLEHSTVGATLMLALTGNRPGTWVNPTLYVHLMKDFRDTEERDLGGMAKAIAEGVIAATTAPGLSLPEDTESLTGIPPRSVPPTPRFGIVDGAYPMVAWQLCTQLAHELGVDVEKTKPSMRGECQLRGDGFNASADYSETTGGKAEYPDRIAGRPAQFGKNYVQVKLVDDDDQAVRFYASFARATNDDRLRTLVEKVLPALLGR</sequence>
<comment type="caution">
    <text evidence="2">The sequence shown here is derived from an EMBL/GenBank/DDBJ whole genome shotgun (WGS) entry which is preliminary data.</text>
</comment>
<keyword evidence="1" id="KW-0472">Membrane</keyword>
<keyword evidence="3" id="KW-1185">Reference proteome</keyword>
<accession>A0ABW5GIY6</accession>
<gene>
    <name evidence="2" type="ORF">ACFSYJ_19340</name>
</gene>
<dbReference type="EMBL" id="JBHUKU010000009">
    <property type="protein sequence ID" value="MFD2460769.1"/>
    <property type="molecule type" value="Genomic_DNA"/>
</dbReference>
<dbReference type="RefSeq" id="WP_345394308.1">
    <property type="nucleotide sequence ID" value="NZ_BAABHG010000006.1"/>
</dbReference>
<keyword evidence="1" id="KW-0812">Transmembrane</keyword>
<proteinExistence type="predicted"/>
<evidence type="ECO:0000313" key="3">
    <source>
        <dbReference type="Proteomes" id="UP001597419"/>
    </source>
</evidence>
<evidence type="ECO:0000313" key="2">
    <source>
        <dbReference type="EMBL" id="MFD2460769.1"/>
    </source>
</evidence>
<reference evidence="3" key="1">
    <citation type="journal article" date="2019" name="Int. J. Syst. Evol. Microbiol.">
        <title>The Global Catalogue of Microorganisms (GCM) 10K type strain sequencing project: providing services to taxonomists for standard genome sequencing and annotation.</title>
        <authorList>
            <consortium name="The Broad Institute Genomics Platform"/>
            <consortium name="The Broad Institute Genome Sequencing Center for Infectious Disease"/>
            <person name="Wu L."/>
            <person name="Ma J."/>
        </authorList>
    </citation>
    <scope>NUCLEOTIDE SEQUENCE [LARGE SCALE GENOMIC DNA]</scope>
    <source>
        <strain evidence="3">CGMCC 4.7643</strain>
    </source>
</reference>
<keyword evidence="1" id="KW-1133">Transmembrane helix</keyword>
<feature type="transmembrane region" description="Helical" evidence="1">
    <location>
        <begin position="9"/>
        <end position="33"/>
    </location>
</feature>
<evidence type="ECO:0000256" key="1">
    <source>
        <dbReference type="SAM" id="Phobius"/>
    </source>
</evidence>
<dbReference type="Proteomes" id="UP001597419">
    <property type="component" value="Unassembled WGS sequence"/>
</dbReference>
<organism evidence="2 3">
    <name type="scientific">Amycolatopsis samaneae</name>
    <dbReference type="NCBI Taxonomy" id="664691"/>
    <lineage>
        <taxon>Bacteria</taxon>
        <taxon>Bacillati</taxon>
        <taxon>Actinomycetota</taxon>
        <taxon>Actinomycetes</taxon>
        <taxon>Pseudonocardiales</taxon>
        <taxon>Pseudonocardiaceae</taxon>
        <taxon>Amycolatopsis</taxon>
    </lineage>
</organism>
<name>A0ABW5GIY6_9PSEU</name>